<keyword evidence="2" id="KW-1133">Transmembrane helix</keyword>
<feature type="region of interest" description="Disordered" evidence="1">
    <location>
        <begin position="308"/>
        <end position="493"/>
    </location>
</feature>
<feature type="compositionally biased region" description="Basic and acidic residues" evidence="1">
    <location>
        <begin position="346"/>
        <end position="363"/>
    </location>
</feature>
<feature type="transmembrane region" description="Helical" evidence="2">
    <location>
        <begin position="187"/>
        <end position="208"/>
    </location>
</feature>
<feature type="transmembrane region" description="Helical" evidence="2">
    <location>
        <begin position="239"/>
        <end position="259"/>
    </location>
</feature>
<sequence length="493" mass="50456">MANLPTAHASQGFGRKTVDFYAAPGQVVGSDPRARADERRIQDVDGARHAVRLSESRFALAPGDLAAVLRVQPGPARKSRPVAVINYSESSWTRTQPEASAVLAKAGVARNLNWLASMLALLAAMAVVLWPALRAFLVELFPASLSALPAFDVFALTASAMPDLAAWRLSGTAGPLAAGIEGAVPALAGHGLTLVFAGAVALGAVIAFAARSWRLLWLPLLIGAIGVGAIGLAGPQQAALPALLALAGVTLLFLIGGAINRARDVWRLEQRIARLADHLLRHPPEEMVAPAGASAHAGADTLTLDSETAETDAGAQPGGEPEARGEDTQPAGHASATAAAAAAAERAARETGALKRPAARGEDEAMTADSESEAGSEAAAESASGTQAAQDRVEVPEGEAAEDDETGRPDGFVARVEAGEPALAEPGDADGVTAEGGDAEDLRDEIAEKPAGGEDPRYAARDISLPPPPPMPRPSEGEDSETATTDAEEPARS</sequence>
<reference evidence="3 4" key="1">
    <citation type="journal article" date="2017" name="Int. J. Syst. Evol. Microbiol.">
        <title>Marinicauda algicola sp. nov., isolated from a marine red alga Rhodosorus marinus.</title>
        <authorList>
            <person name="Jeong S.E."/>
            <person name="Jeon S.H."/>
            <person name="Chun B.H."/>
            <person name="Kim D.W."/>
            <person name="Jeon C.O."/>
        </authorList>
    </citation>
    <scope>NUCLEOTIDE SEQUENCE [LARGE SCALE GENOMIC DNA]</scope>
    <source>
        <strain evidence="3 4">JCM 31718</strain>
    </source>
</reference>
<name>A0A4S2H1P5_9PROT</name>
<accession>A0A4S2H1P5</accession>
<feature type="compositionally biased region" description="Low complexity" evidence="1">
    <location>
        <begin position="331"/>
        <end position="345"/>
    </location>
</feature>
<proteinExistence type="predicted"/>
<organism evidence="3 4">
    <name type="scientific">Marinicauda algicola</name>
    <dbReference type="NCBI Taxonomy" id="2029849"/>
    <lineage>
        <taxon>Bacteria</taxon>
        <taxon>Pseudomonadati</taxon>
        <taxon>Pseudomonadota</taxon>
        <taxon>Alphaproteobacteria</taxon>
        <taxon>Maricaulales</taxon>
        <taxon>Maricaulaceae</taxon>
        <taxon>Marinicauda</taxon>
    </lineage>
</organism>
<evidence type="ECO:0000313" key="3">
    <source>
        <dbReference type="EMBL" id="TGY89218.1"/>
    </source>
</evidence>
<dbReference type="OrthoDB" id="7630709at2"/>
<keyword evidence="4" id="KW-1185">Reference proteome</keyword>
<dbReference type="EMBL" id="SRXW01000002">
    <property type="protein sequence ID" value="TGY89218.1"/>
    <property type="molecule type" value="Genomic_DNA"/>
</dbReference>
<protein>
    <submittedName>
        <fullName evidence="3">Uncharacterized protein</fullName>
    </submittedName>
</protein>
<evidence type="ECO:0000313" key="4">
    <source>
        <dbReference type="Proteomes" id="UP000308054"/>
    </source>
</evidence>
<feature type="compositionally biased region" description="Acidic residues" evidence="1">
    <location>
        <begin position="364"/>
        <end position="374"/>
    </location>
</feature>
<evidence type="ECO:0000256" key="1">
    <source>
        <dbReference type="SAM" id="MobiDB-lite"/>
    </source>
</evidence>
<keyword evidence="2" id="KW-0472">Membrane</keyword>
<feature type="compositionally biased region" description="Basic and acidic residues" evidence="1">
    <location>
        <begin position="444"/>
        <end position="460"/>
    </location>
</feature>
<feature type="transmembrane region" description="Helical" evidence="2">
    <location>
        <begin position="114"/>
        <end position="133"/>
    </location>
</feature>
<comment type="caution">
    <text evidence="3">The sequence shown here is derived from an EMBL/GenBank/DDBJ whole genome shotgun (WGS) entry which is preliminary data.</text>
</comment>
<keyword evidence="2" id="KW-0812">Transmembrane</keyword>
<feature type="transmembrane region" description="Helical" evidence="2">
    <location>
        <begin position="215"/>
        <end position="233"/>
    </location>
</feature>
<gene>
    <name evidence="3" type="ORF">E5163_08860</name>
</gene>
<feature type="compositionally biased region" description="Low complexity" evidence="1">
    <location>
        <begin position="375"/>
        <end position="390"/>
    </location>
</feature>
<feature type="compositionally biased region" description="Acidic residues" evidence="1">
    <location>
        <begin position="396"/>
        <end position="405"/>
    </location>
</feature>
<dbReference type="AlphaFoldDB" id="A0A4S2H1P5"/>
<dbReference type="RefSeq" id="WP_135995758.1">
    <property type="nucleotide sequence ID" value="NZ_CP071057.1"/>
</dbReference>
<dbReference type="Proteomes" id="UP000308054">
    <property type="component" value="Unassembled WGS sequence"/>
</dbReference>
<evidence type="ECO:0000256" key="2">
    <source>
        <dbReference type="SAM" id="Phobius"/>
    </source>
</evidence>